<evidence type="ECO:0000313" key="1">
    <source>
        <dbReference type="EMBL" id="GAA3642446.1"/>
    </source>
</evidence>
<name>A0ABP7AXV4_9ACTN</name>
<gene>
    <name evidence="1" type="ORF">GCM10022236_51410</name>
</gene>
<reference evidence="2" key="1">
    <citation type="journal article" date="2019" name="Int. J. Syst. Evol. Microbiol.">
        <title>The Global Catalogue of Microorganisms (GCM) 10K type strain sequencing project: providing services to taxonomists for standard genome sequencing and annotation.</title>
        <authorList>
            <consortium name="The Broad Institute Genomics Platform"/>
            <consortium name="The Broad Institute Genome Sequencing Center for Infectious Disease"/>
            <person name="Wu L."/>
            <person name="Ma J."/>
        </authorList>
    </citation>
    <scope>NUCLEOTIDE SEQUENCE [LARGE SCALE GENOMIC DNA]</scope>
    <source>
        <strain evidence="2">JCM 16929</strain>
    </source>
</reference>
<proteinExistence type="predicted"/>
<accession>A0ABP7AXV4</accession>
<evidence type="ECO:0008006" key="3">
    <source>
        <dbReference type="Google" id="ProtNLM"/>
    </source>
</evidence>
<organism evidence="1 2">
    <name type="scientific">Microlunatus ginsengisoli</name>
    <dbReference type="NCBI Taxonomy" id="363863"/>
    <lineage>
        <taxon>Bacteria</taxon>
        <taxon>Bacillati</taxon>
        <taxon>Actinomycetota</taxon>
        <taxon>Actinomycetes</taxon>
        <taxon>Propionibacteriales</taxon>
        <taxon>Propionibacteriaceae</taxon>
        <taxon>Microlunatus</taxon>
    </lineage>
</organism>
<dbReference type="Proteomes" id="UP001501490">
    <property type="component" value="Unassembled WGS sequence"/>
</dbReference>
<keyword evidence="2" id="KW-1185">Reference proteome</keyword>
<evidence type="ECO:0000313" key="2">
    <source>
        <dbReference type="Proteomes" id="UP001501490"/>
    </source>
</evidence>
<dbReference type="EMBL" id="BAABAB010000052">
    <property type="protein sequence ID" value="GAA3642446.1"/>
    <property type="molecule type" value="Genomic_DNA"/>
</dbReference>
<protein>
    <recommendedName>
        <fullName evidence="3">Nitrous oxide-stimulated promoter</fullName>
    </recommendedName>
</protein>
<comment type="caution">
    <text evidence="1">The sequence shown here is derived from an EMBL/GenBank/DDBJ whole genome shotgun (WGS) entry which is preliminary data.</text>
</comment>
<sequence>MGGELVPDLDVELLDEPLRWHGGHPGGSPSAASKRPGQLGLAALTFCYGVRVPAKPKKKCCRDKPRCKRCPIRMLSEGKLDPDVARKIFADARNRKALKEAKLTKAA</sequence>